<dbReference type="EMBL" id="JBHUFA010000001">
    <property type="protein sequence ID" value="MFD1694587.1"/>
    <property type="molecule type" value="Genomic_DNA"/>
</dbReference>
<sequence>MTLRVLHLASFIGNIGDNAMHDGAYRTRAEDMTLPLSYSRMEIREYIHWKTRHFDDTFLDEANRHDLVILGGDSLFQTWREDTASGTYIEAAADYLDGIRRPLCLYGLGVDATRGVSPLAMERCRSFLDSLFSRPDRVVSLRDDGSIDILRRHLGEAYTDRIAVIPDGGLFARPRSHEQPAIPADCRRFMVVNLAGDMGDLRFGSPTASSSSGGDEGPSAFCARMGSFLSELLREDPDLGCVFVPHIHWDLAVIAETLAAMEDRQRRTRVSVAPYLQGEAWSAGFDLYRRADLVIAMRFHGNLVPLGLEVPTLGIDTHHKVGGLYAALGLEDQCVSLSDPQAFDRLGELARTALGSGRSAFVSRQDKAVAVKRQALLQFHQMLDLWLPPFT</sequence>
<dbReference type="RefSeq" id="WP_149891578.1">
    <property type="nucleotide sequence ID" value="NZ_JBHUFA010000001.1"/>
</dbReference>
<evidence type="ECO:0000313" key="3">
    <source>
        <dbReference type="Proteomes" id="UP001597327"/>
    </source>
</evidence>
<gene>
    <name evidence="2" type="ORF">ACFSC7_03605</name>
</gene>
<proteinExistence type="predicted"/>
<keyword evidence="2" id="KW-0808">Transferase</keyword>
<evidence type="ECO:0000259" key="1">
    <source>
        <dbReference type="Pfam" id="PF04230"/>
    </source>
</evidence>
<protein>
    <submittedName>
        <fullName evidence="2">Polysaccharide pyruvyl transferase family protein</fullName>
    </submittedName>
</protein>
<reference evidence="3" key="1">
    <citation type="journal article" date="2019" name="Int. J. Syst. Evol. Microbiol.">
        <title>The Global Catalogue of Microorganisms (GCM) 10K type strain sequencing project: providing services to taxonomists for standard genome sequencing and annotation.</title>
        <authorList>
            <consortium name="The Broad Institute Genomics Platform"/>
            <consortium name="The Broad Institute Genome Sequencing Center for Infectious Disease"/>
            <person name="Wu L."/>
            <person name="Ma J."/>
        </authorList>
    </citation>
    <scope>NUCLEOTIDE SEQUENCE [LARGE SCALE GENOMIC DNA]</scope>
    <source>
        <strain evidence="3">JCM 3369</strain>
    </source>
</reference>
<feature type="domain" description="Polysaccharide pyruvyl transferase" evidence="1">
    <location>
        <begin position="283"/>
        <end position="319"/>
    </location>
</feature>
<dbReference type="Pfam" id="PF04230">
    <property type="entry name" value="PS_pyruv_trans"/>
    <property type="match status" value="2"/>
</dbReference>
<dbReference type="PANTHER" id="PTHR36836:SF1">
    <property type="entry name" value="COLANIC ACID BIOSYNTHESIS PROTEIN WCAK"/>
    <property type="match status" value="1"/>
</dbReference>
<feature type="domain" description="Polysaccharide pyruvyl transferase" evidence="1">
    <location>
        <begin position="60"/>
        <end position="172"/>
    </location>
</feature>
<comment type="caution">
    <text evidence="2">The sequence shown here is derived from an EMBL/GenBank/DDBJ whole genome shotgun (WGS) entry which is preliminary data.</text>
</comment>
<accession>A0ABW4JR67</accession>
<organism evidence="2 3">
    <name type="scientific">Roseibium aestuarii</name>
    <dbReference type="NCBI Taxonomy" id="2600299"/>
    <lineage>
        <taxon>Bacteria</taxon>
        <taxon>Pseudomonadati</taxon>
        <taxon>Pseudomonadota</taxon>
        <taxon>Alphaproteobacteria</taxon>
        <taxon>Hyphomicrobiales</taxon>
        <taxon>Stappiaceae</taxon>
        <taxon>Roseibium</taxon>
    </lineage>
</organism>
<dbReference type="PANTHER" id="PTHR36836">
    <property type="entry name" value="COLANIC ACID BIOSYNTHESIS PROTEIN WCAK"/>
    <property type="match status" value="1"/>
</dbReference>
<dbReference type="InterPro" id="IPR007345">
    <property type="entry name" value="Polysacch_pyruvyl_Trfase"/>
</dbReference>
<name>A0ABW4JR67_9HYPH</name>
<keyword evidence="3" id="KW-1185">Reference proteome</keyword>
<dbReference type="GO" id="GO:0016740">
    <property type="term" value="F:transferase activity"/>
    <property type="evidence" value="ECO:0007669"/>
    <property type="project" value="UniProtKB-KW"/>
</dbReference>
<dbReference type="Proteomes" id="UP001597327">
    <property type="component" value="Unassembled WGS sequence"/>
</dbReference>
<evidence type="ECO:0000313" key="2">
    <source>
        <dbReference type="EMBL" id="MFD1694587.1"/>
    </source>
</evidence>